<dbReference type="SFLD" id="SFLDG01131">
    <property type="entry name" value="C1.5.2:_MDP_Like"/>
    <property type="match status" value="1"/>
</dbReference>
<dbReference type="Gene3D" id="3.40.50.1000">
    <property type="entry name" value="HAD superfamily/HAD-like"/>
    <property type="match status" value="1"/>
</dbReference>
<proteinExistence type="predicted"/>
<dbReference type="PANTHER" id="PTHR17901:SF14">
    <property type="entry name" value="MAGNESIUM-DEPENDENT PHOSPHATASE 1"/>
    <property type="match status" value="1"/>
</dbReference>
<dbReference type="EMBL" id="CAJVPQ010002047">
    <property type="protein sequence ID" value="CAG8581181.1"/>
    <property type="molecule type" value="Genomic_DNA"/>
</dbReference>
<comment type="caution">
    <text evidence="1">The sequence shown here is derived from an EMBL/GenBank/DDBJ whole genome shotgun (WGS) entry which is preliminary data.</text>
</comment>
<name>A0A9N9G6Q0_9GLOM</name>
<dbReference type="OrthoDB" id="2865258at2759"/>
<dbReference type="GO" id="GO:0003993">
    <property type="term" value="F:acid phosphatase activity"/>
    <property type="evidence" value="ECO:0007669"/>
    <property type="project" value="TreeGrafter"/>
</dbReference>
<sequence>MDLLKELSNVKLLPSLFVFDLDYTLWPSWIDTHTSGSPFKADPFKPHCVKDRHGKLLKLYSDVPEIFRLIKNCPKPHIAVASRTHEPEWACKVLSIMPFPADEGCDSIKNSSNGVNYRSLADIIDYDEIYPGSKLKHFRSLHKKSGIPYHEMIFFDDELRNKEVERELGR</sequence>
<dbReference type="PANTHER" id="PTHR17901">
    <property type="entry name" value="MAGNESIUM-DEPENDENT PHOSPHATASE 1 MDP1"/>
    <property type="match status" value="1"/>
</dbReference>
<organism evidence="1 2">
    <name type="scientific">Funneliformis caledonium</name>
    <dbReference type="NCBI Taxonomy" id="1117310"/>
    <lineage>
        <taxon>Eukaryota</taxon>
        <taxon>Fungi</taxon>
        <taxon>Fungi incertae sedis</taxon>
        <taxon>Mucoromycota</taxon>
        <taxon>Glomeromycotina</taxon>
        <taxon>Glomeromycetes</taxon>
        <taxon>Glomerales</taxon>
        <taxon>Glomeraceae</taxon>
        <taxon>Funneliformis</taxon>
    </lineage>
</organism>
<dbReference type="SFLD" id="SFLDG01129">
    <property type="entry name" value="C1.5:_HAD__Beta-PGM__Phosphata"/>
    <property type="match status" value="1"/>
</dbReference>
<dbReference type="SUPFAM" id="SSF56784">
    <property type="entry name" value="HAD-like"/>
    <property type="match status" value="1"/>
</dbReference>
<dbReference type="InterPro" id="IPR023214">
    <property type="entry name" value="HAD_sf"/>
</dbReference>
<dbReference type="Pfam" id="PF12689">
    <property type="entry name" value="Acid_PPase"/>
    <property type="match status" value="1"/>
</dbReference>
<dbReference type="NCBIfam" id="TIGR01685">
    <property type="entry name" value="MDP-1"/>
    <property type="match status" value="1"/>
</dbReference>
<evidence type="ECO:0000313" key="1">
    <source>
        <dbReference type="EMBL" id="CAG8581181.1"/>
    </source>
</evidence>
<keyword evidence="2" id="KW-1185">Reference proteome</keyword>
<gene>
    <name evidence="1" type="ORF">FCALED_LOCUS7603</name>
</gene>
<accession>A0A9N9G6Q0</accession>
<protein>
    <submittedName>
        <fullName evidence="1">5591_t:CDS:1</fullName>
    </submittedName>
</protein>
<dbReference type="AlphaFoldDB" id="A0A9N9G6Q0"/>
<evidence type="ECO:0000313" key="2">
    <source>
        <dbReference type="Proteomes" id="UP000789570"/>
    </source>
</evidence>
<dbReference type="InterPro" id="IPR036412">
    <property type="entry name" value="HAD-like_sf"/>
</dbReference>
<reference evidence="1" key="1">
    <citation type="submission" date="2021-06" db="EMBL/GenBank/DDBJ databases">
        <authorList>
            <person name="Kallberg Y."/>
            <person name="Tangrot J."/>
            <person name="Rosling A."/>
        </authorList>
    </citation>
    <scope>NUCLEOTIDE SEQUENCE</scope>
    <source>
        <strain evidence="1">UK204</strain>
    </source>
</reference>
<dbReference type="Proteomes" id="UP000789570">
    <property type="component" value="Unassembled WGS sequence"/>
</dbReference>
<dbReference type="SFLD" id="SFLDS00003">
    <property type="entry name" value="Haloacid_Dehalogenase"/>
    <property type="match status" value="1"/>
</dbReference>
<dbReference type="InterPro" id="IPR010036">
    <property type="entry name" value="MDP_1_eu_arc"/>
</dbReference>